<organism evidence="1 2">
    <name type="scientific">Arthrobacter mobilis</name>
    <dbReference type="NCBI Taxonomy" id="2724944"/>
    <lineage>
        <taxon>Bacteria</taxon>
        <taxon>Bacillati</taxon>
        <taxon>Actinomycetota</taxon>
        <taxon>Actinomycetes</taxon>
        <taxon>Micrococcales</taxon>
        <taxon>Micrococcaceae</taxon>
        <taxon>Arthrobacter</taxon>
    </lineage>
</organism>
<evidence type="ECO:0000313" key="1">
    <source>
        <dbReference type="EMBL" id="NKX55131.1"/>
    </source>
</evidence>
<dbReference type="AlphaFoldDB" id="A0A7X6HFL2"/>
<keyword evidence="2" id="KW-1185">Reference proteome</keyword>
<dbReference type="RefSeq" id="WP_168486457.1">
    <property type="nucleotide sequence ID" value="NZ_JAAZSQ010000009.1"/>
</dbReference>
<gene>
    <name evidence="1" type="ORF">HGG74_11370</name>
</gene>
<dbReference type="EMBL" id="JAAZSQ010000009">
    <property type="protein sequence ID" value="NKX55131.1"/>
    <property type="molecule type" value="Genomic_DNA"/>
</dbReference>
<accession>A0A7X6HFL2</accession>
<protein>
    <submittedName>
        <fullName evidence="1">Uncharacterized protein</fullName>
    </submittedName>
</protein>
<reference evidence="1 2" key="1">
    <citation type="submission" date="2020-04" db="EMBL/GenBank/DDBJ databases">
        <title>Arthrobacter sp. nov.</title>
        <authorList>
            <person name="Liu S."/>
        </authorList>
    </citation>
    <scope>NUCLEOTIDE SEQUENCE [LARGE SCALE GENOMIC DNA]</scope>
    <source>
        <strain evidence="1 2">E918</strain>
    </source>
</reference>
<evidence type="ECO:0000313" key="2">
    <source>
        <dbReference type="Proteomes" id="UP000544090"/>
    </source>
</evidence>
<comment type="caution">
    <text evidence="1">The sequence shown here is derived from an EMBL/GenBank/DDBJ whole genome shotgun (WGS) entry which is preliminary data.</text>
</comment>
<name>A0A7X6HFL2_9MICC</name>
<proteinExistence type="predicted"/>
<sequence length="177" mass="19442">MPSLFDVLAGPGRVLPADYAGDPAGRREYHAAVARVYRLLIRLHDEILDQLTEAQLAADRDDAVQLLAPLLDPEFLQRDFRARELCGELQKQSLALLDSGLIEPGSEAAGLVQALAGREQGTAEVYVRELRPGVEDALSAVTFAQMQEALTQFRNKLVSQQAAFMGLAEEALRRARM</sequence>
<dbReference type="Proteomes" id="UP000544090">
    <property type="component" value="Unassembled WGS sequence"/>
</dbReference>